<evidence type="ECO:0000256" key="1">
    <source>
        <dbReference type="ARBA" id="ARBA00004948"/>
    </source>
</evidence>
<dbReference type="GO" id="GO:0050660">
    <property type="term" value="F:flavin adenine dinucleotide binding"/>
    <property type="evidence" value="ECO:0007669"/>
    <property type="project" value="InterPro"/>
</dbReference>
<dbReference type="RefSeq" id="WP_076516168.1">
    <property type="nucleotide sequence ID" value="NZ_FTOH01000006.1"/>
</dbReference>
<accession>A0A1N7N8I4</accession>
<dbReference type="EMBL" id="FTOH01000006">
    <property type="protein sequence ID" value="SIS94650.1"/>
    <property type="molecule type" value="Genomic_DNA"/>
</dbReference>
<dbReference type="InterPro" id="IPR012727">
    <property type="entry name" value="Gly_oxidase_ThiO"/>
</dbReference>
<dbReference type="AlphaFoldDB" id="A0A1N7N8I4"/>
<dbReference type="OrthoDB" id="9790035at2"/>
<gene>
    <name evidence="5" type="ORF">SAMN05421686_106253</name>
</gene>
<dbReference type="GO" id="GO:0005737">
    <property type="term" value="C:cytoplasm"/>
    <property type="evidence" value="ECO:0007669"/>
    <property type="project" value="TreeGrafter"/>
</dbReference>
<dbReference type="GO" id="GO:0016491">
    <property type="term" value="F:oxidoreductase activity"/>
    <property type="evidence" value="ECO:0007669"/>
    <property type="project" value="UniProtKB-KW"/>
</dbReference>
<proteinExistence type="predicted"/>
<evidence type="ECO:0000313" key="5">
    <source>
        <dbReference type="EMBL" id="SIS94650.1"/>
    </source>
</evidence>
<protein>
    <submittedName>
        <fullName evidence="5">Glycine oxidase</fullName>
    </submittedName>
</protein>
<dbReference type="PANTHER" id="PTHR13847:SF289">
    <property type="entry name" value="GLYCINE OXIDASE"/>
    <property type="match status" value="1"/>
</dbReference>
<feature type="domain" description="FAD dependent oxidoreductase" evidence="4">
    <location>
        <begin position="4"/>
        <end position="356"/>
    </location>
</feature>
<dbReference type="Gene3D" id="3.30.9.10">
    <property type="entry name" value="D-Amino Acid Oxidase, subunit A, domain 2"/>
    <property type="match status" value="1"/>
</dbReference>
<comment type="pathway">
    <text evidence="1">Cofactor biosynthesis; thiamine diphosphate biosynthesis.</text>
</comment>
<dbReference type="InterPro" id="IPR036188">
    <property type="entry name" value="FAD/NAD-bd_sf"/>
</dbReference>
<dbReference type="SUPFAM" id="SSF51905">
    <property type="entry name" value="FAD/NAD(P)-binding domain"/>
    <property type="match status" value="1"/>
</dbReference>
<dbReference type="Gene3D" id="3.50.50.60">
    <property type="entry name" value="FAD/NAD(P)-binding domain"/>
    <property type="match status" value="1"/>
</dbReference>
<dbReference type="PANTHER" id="PTHR13847">
    <property type="entry name" value="SARCOSINE DEHYDROGENASE-RELATED"/>
    <property type="match status" value="1"/>
</dbReference>
<keyword evidence="2" id="KW-0784">Thiamine biosynthesis</keyword>
<keyword evidence="3" id="KW-0560">Oxidoreductase</keyword>
<dbReference type="InterPro" id="IPR006076">
    <property type="entry name" value="FAD-dep_OxRdtase"/>
</dbReference>
<dbReference type="NCBIfam" id="TIGR02352">
    <property type="entry name" value="thiamin_ThiO"/>
    <property type="match status" value="1"/>
</dbReference>
<evidence type="ECO:0000256" key="2">
    <source>
        <dbReference type="ARBA" id="ARBA00022977"/>
    </source>
</evidence>
<dbReference type="STRING" id="484498.SAMN05421686_106253"/>
<dbReference type="SUPFAM" id="SSF54373">
    <property type="entry name" value="FAD-linked reductases, C-terminal domain"/>
    <property type="match status" value="1"/>
</dbReference>
<dbReference type="GO" id="GO:0009229">
    <property type="term" value="P:thiamine diphosphate biosynthetic process"/>
    <property type="evidence" value="ECO:0007669"/>
    <property type="project" value="UniProtKB-UniPathway"/>
</dbReference>
<evidence type="ECO:0000313" key="6">
    <source>
        <dbReference type="Proteomes" id="UP000185639"/>
    </source>
</evidence>
<evidence type="ECO:0000259" key="4">
    <source>
        <dbReference type="Pfam" id="PF01266"/>
    </source>
</evidence>
<sequence>MSSIAVIGAGLMGKLLAWRLSRSGMQVIVYERASEETPECAAWTAAAMVAPVAEKPLCHPEVFDLGMKSLALWPGLLEDLYKDSGIRVPYRRRGTLVVAHPSDQAEMDLFKRDMSAPDIPGGSYAIALDGAGLRQKEPALSGEFKQGFWLPDEAQVDNRVLLRTLKLDAEKHGTDFHFACEVNRTDGRYTLDVLSSELSGLEIDKLDKKLQQADLVIDCRGAGARSDAERIIRGVRGETLWVSSPGTEFHRPVRLLHPRYHLYMVPRGNDCYQLGATELESDDCSPVSVRSAMEMLSAFWVLSPDFSEARILSMETNLRPATQDHRPCIKLQNNSGGQKTLFVNGLFRHGFLVAPALLKKIESLLTDEGLESMKMRVSEQGGVA</sequence>
<dbReference type="GO" id="GO:0009228">
    <property type="term" value="P:thiamine biosynthetic process"/>
    <property type="evidence" value="ECO:0007669"/>
    <property type="project" value="UniProtKB-KW"/>
</dbReference>
<organism evidence="5 6">
    <name type="scientific">Thalassolituus maritimus</name>
    <dbReference type="NCBI Taxonomy" id="484498"/>
    <lineage>
        <taxon>Bacteria</taxon>
        <taxon>Pseudomonadati</taxon>
        <taxon>Pseudomonadota</taxon>
        <taxon>Gammaproteobacteria</taxon>
        <taxon>Oceanospirillales</taxon>
        <taxon>Oceanospirillaceae</taxon>
        <taxon>Thalassolituus</taxon>
    </lineage>
</organism>
<keyword evidence="6" id="KW-1185">Reference proteome</keyword>
<reference evidence="6" key="1">
    <citation type="submission" date="2017-01" db="EMBL/GenBank/DDBJ databases">
        <authorList>
            <person name="Varghese N."/>
            <person name="Submissions S."/>
        </authorList>
    </citation>
    <scope>NUCLEOTIDE SEQUENCE [LARGE SCALE GENOMIC DNA]</scope>
    <source>
        <strain evidence="6">DSM 24913</strain>
    </source>
</reference>
<dbReference type="UniPathway" id="UPA00060"/>
<dbReference type="Proteomes" id="UP000185639">
    <property type="component" value="Unassembled WGS sequence"/>
</dbReference>
<dbReference type="Pfam" id="PF01266">
    <property type="entry name" value="DAO"/>
    <property type="match status" value="1"/>
</dbReference>
<evidence type="ECO:0000256" key="3">
    <source>
        <dbReference type="ARBA" id="ARBA00023002"/>
    </source>
</evidence>
<name>A0A1N7N8I4_9GAMM</name>